<dbReference type="GO" id="GO:0007165">
    <property type="term" value="P:signal transduction"/>
    <property type="evidence" value="ECO:0007669"/>
    <property type="project" value="UniProtKB-KW"/>
</dbReference>
<protein>
    <submittedName>
        <fullName evidence="7">Methyl-accepting chemotaxis protein</fullName>
    </submittedName>
</protein>
<dbReference type="Gene3D" id="1.10.287.950">
    <property type="entry name" value="Methyl-accepting chemotaxis protein"/>
    <property type="match status" value="1"/>
</dbReference>
<dbReference type="Pfam" id="PF12729">
    <property type="entry name" value="4HB_MCP_1"/>
    <property type="match status" value="1"/>
</dbReference>
<dbReference type="Gene3D" id="6.10.340.10">
    <property type="match status" value="1"/>
</dbReference>
<dbReference type="InterPro" id="IPR051310">
    <property type="entry name" value="MCP_chemotaxis"/>
</dbReference>
<dbReference type="FunFam" id="1.10.287.950:FF:000001">
    <property type="entry name" value="Methyl-accepting chemotaxis sensory transducer"/>
    <property type="match status" value="1"/>
</dbReference>
<sequence>MAKKGKDMLKKLKVGKRLLLAFLIVVLFSGLAGTIGILLIHTVNEEYSIELQDYGFAQGDIGSLGQAFQAHRATVLYIIFSENTSETEKQNQTLNTQIDTINRMMKQVESRMNTPAEKELYSQLAEKMKRYEDIRNNTIELTGKSSQEAMAYFRSQAAPLAADIANTINTMLANKSNDGIAKSNRLELQTNVFIIIMVIIILGSIVTSVLIAVYITRGIIKPIDELKDVADKMAQGNLDCHLEYSSNDELGHLAESMRTMMERISYYMNYISVTTQRMAGGDFNIPHDPEEFKGEFREVQISIQDLTDSLNNVMSKITQASDQVASGAEQVASSAQALSQGATEQASSIQELAATINDISSNINQNAENAKETNAQVETTSAEVEFGKTRMEHLNSAMDTISEASSEISKVIKTIEDIAFQTNILALNAAVEAARAGDAGKGFAVVADEVRNLANKSQEASKNTAALIERALDSIESGNHIAKETKESMDRIVVSSQTVAKLVYQISTATEQQATAVTQVTQGIDQIASVVQTNSATSEESAAASEEMAGQAQMLKSLMKQFQLKD</sequence>
<feature type="domain" description="Methyl-accepting transducer" evidence="5">
    <location>
        <begin position="320"/>
        <end position="549"/>
    </location>
</feature>
<evidence type="ECO:0000259" key="5">
    <source>
        <dbReference type="PROSITE" id="PS50111"/>
    </source>
</evidence>
<comment type="similarity">
    <text evidence="2">Belongs to the methyl-accepting chemotaxis (MCP) protein family.</text>
</comment>
<feature type="domain" description="HAMP" evidence="6">
    <location>
        <begin position="217"/>
        <end position="269"/>
    </location>
</feature>
<dbReference type="PANTHER" id="PTHR43531">
    <property type="entry name" value="PROTEIN ICFG"/>
    <property type="match status" value="1"/>
</dbReference>
<comment type="caution">
    <text evidence="7">The sequence shown here is derived from an EMBL/GenBank/DDBJ whole genome shotgun (WGS) entry which is preliminary data.</text>
</comment>
<organism evidence="7 8">
    <name type="scientific">Lacrimispora amygdalina</name>
    <dbReference type="NCBI Taxonomy" id="253257"/>
    <lineage>
        <taxon>Bacteria</taxon>
        <taxon>Bacillati</taxon>
        <taxon>Bacillota</taxon>
        <taxon>Clostridia</taxon>
        <taxon>Lachnospirales</taxon>
        <taxon>Lachnospiraceae</taxon>
        <taxon>Lacrimispora</taxon>
    </lineage>
</organism>
<dbReference type="Pfam" id="PF00015">
    <property type="entry name" value="MCPsignal"/>
    <property type="match status" value="1"/>
</dbReference>
<keyword evidence="4" id="KW-1133">Transmembrane helix</keyword>
<dbReference type="EMBL" id="QOHO01000092">
    <property type="protein sequence ID" value="RFZ76335.1"/>
    <property type="molecule type" value="Genomic_DNA"/>
</dbReference>
<dbReference type="GO" id="GO:0005886">
    <property type="term" value="C:plasma membrane"/>
    <property type="evidence" value="ECO:0007669"/>
    <property type="project" value="TreeGrafter"/>
</dbReference>
<dbReference type="Proteomes" id="UP000260680">
    <property type="component" value="Unassembled WGS sequence"/>
</dbReference>
<dbReference type="CDD" id="cd11386">
    <property type="entry name" value="MCP_signal"/>
    <property type="match status" value="1"/>
</dbReference>
<evidence type="ECO:0000256" key="4">
    <source>
        <dbReference type="SAM" id="Phobius"/>
    </source>
</evidence>
<dbReference type="SMART" id="SM00304">
    <property type="entry name" value="HAMP"/>
    <property type="match status" value="2"/>
</dbReference>
<dbReference type="InterPro" id="IPR024478">
    <property type="entry name" value="HlyB_4HB_MCP"/>
</dbReference>
<keyword evidence="4" id="KW-0812">Transmembrane</keyword>
<dbReference type="AlphaFoldDB" id="A0A3E2N5R5"/>
<evidence type="ECO:0000259" key="6">
    <source>
        <dbReference type="PROSITE" id="PS50885"/>
    </source>
</evidence>
<evidence type="ECO:0000313" key="7">
    <source>
        <dbReference type="EMBL" id="RFZ76335.1"/>
    </source>
</evidence>
<feature type="transmembrane region" description="Helical" evidence="4">
    <location>
        <begin position="192"/>
        <end position="215"/>
    </location>
</feature>
<dbReference type="GO" id="GO:0004888">
    <property type="term" value="F:transmembrane signaling receptor activity"/>
    <property type="evidence" value="ECO:0007669"/>
    <property type="project" value="TreeGrafter"/>
</dbReference>
<evidence type="ECO:0000313" key="8">
    <source>
        <dbReference type="Proteomes" id="UP000260680"/>
    </source>
</evidence>
<evidence type="ECO:0000256" key="3">
    <source>
        <dbReference type="PROSITE-ProRule" id="PRU00284"/>
    </source>
</evidence>
<evidence type="ECO:0000256" key="2">
    <source>
        <dbReference type="ARBA" id="ARBA00029447"/>
    </source>
</evidence>
<dbReference type="SUPFAM" id="SSF58104">
    <property type="entry name" value="Methyl-accepting chemotaxis protein (MCP) signaling domain"/>
    <property type="match status" value="1"/>
</dbReference>
<evidence type="ECO:0000256" key="1">
    <source>
        <dbReference type="ARBA" id="ARBA00022500"/>
    </source>
</evidence>
<dbReference type="PROSITE" id="PS50885">
    <property type="entry name" value="HAMP"/>
    <property type="match status" value="1"/>
</dbReference>
<proteinExistence type="inferred from homology"/>
<dbReference type="GO" id="GO:0006935">
    <property type="term" value="P:chemotaxis"/>
    <property type="evidence" value="ECO:0007669"/>
    <property type="project" value="UniProtKB-KW"/>
</dbReference>
<dbReference type="CDD" id="cd06225">
    <property type="entry name" value="HAMP"/>
    <property type="match status" value="1"/>
</dbReference>
<keyword evidence="4" id="KW-0472">Membrane</keyword>
<dbReference type="SMART" id="SM00283">
    <property type="entry name" value="MA"/>
    <property type="match status" value="1"/>
</dbReference>
<name>A0A3E2N5R5_9FIRM</name>
<dbReference type="PROSITE" id="PS50111">
    <property type="entry name" value="CHEMOTAXIS_TRANSDUC_2"/>
    <property type="match status" value="1"/>
</dbReference>
<dbReference type="PANTHER" id="PTHR43531:SF11">
    <property type="entry name" value="METHYL-ACCEPTING CHEMOTAXIS PROTEIN 3"/>
    <property type="match status" value="1"/>
</dbReference>
<keyword evidence="1" id="KW-0145">Chemotaxis</keyword>
<accession>A0A3E2N5R5</accession>
<dbReference type="Pfam" id="PF00672">
    <property type="entry name" value="HAMP"/>
    <property type="match status" value="1"/>
</dbReference>
<dbReference type="OrthoDB" id="9814363at2"/>
<keyword evidence="3" id="KW-0807">Transducer</keyword>
<gene>
    <name evidence="7" type="ORF">DS742_24225</name>
</gene>
<reference evidence="7 8" key="1">
    <citation type="submission" date="2018-07" db="EMBL/GenBank/DDBJ databases">
        <title>New species, Clostridium PI-S10-A1B.</title>
        <authorList>
            <person name="Krishna G."/>
            <person name="Summeta K."/>
            <person name="Shikha S."/>
            <person name="Prabhu P.B."/>
            <person name="Suresh K."/>
        </authorList>
    </citation>
    <scope>NUCLEOTIDE SEQUENCE [LARGE SCALE GENOMIC DNA]</scope>
    <source>
        <strain evidence="7 8">PI-S10-A1B</strain>
    </source>
</reference>
<dbReference type="InterPro" id="IPR004089">
    <property type="entry name" value="MCPsignal_dom"/>
</dbReference>
<dbReference type="InterPro" id="IPR003660">
    <property type="entry name" value="HAMP_dom"/>
</dbReference>